<dbReference type="Pfam" id="PF01027">
    <property type="entry name" value="Bax1-I"/>
    <property type="match status" value="1"/>
</dbReference>
<proteinExistence type="inferred from homology"/>
<feature type="transmembrane region" description="Helical" evidence="5">
    <location>
        <begin position="84"/>
        <end position="103"/>
    </location>
</feature>
<feature type="transmembrane region" description="Helical" evidence="5">
    <location>
        <begin position="51"/>
        <end position="72"/>
    </location>
</feature>
<feature type="transmembrane region" description="Helical" evidence="5">
    <location>
        <begin position="166"/>
        <end position="189"/>
    </location>
</feature>
<sequence>MENEKGPQPPNFFPNLDKQTPYQDLEAGKPSDESSQERMEAVLRKGFIRKVYGILSFQLFLTTALSALFMLYQPALHWVLTNTWMYWVTLVLSFVLLFALFCFKDKHPTNMYLLTAWTACMSYGVGLICAAYQATGQGKIVLEAVGLTLTVFLGLTVFTMQSKWDFSFLGAGLYCCLWILIVWGFVAAIFHVGEFMYAVFGAIIFSLYIVFDTWLITQKLGYDDYILAAVNLYLDIINLFLFILQILSKRN</sequence>
<comment type="similarity">
    <text evidence="5">Belongs to the BI1 family.</text>
</comment>
<evidence type="ECO:0000313" key="7">
    <source>
        <dbReference type="EMBL" id="CAD9861737.1"/>
    </source>
</evidence>
<dbReference type="PANTHER" id="PTHR23291:SF50">
    <property type="entry name" value="PROTEIN LIFEGUARD 4"/>
    <property type="match status" value="1"/>
</dbReference>
<feature type="transmembrane region" description="Helical" evidence="5">
    <location>
        <begin position="225"/>
        <end position="247"/>
    </location>
</feature>
<dbReference type="InterPro" id="IPR006214">
    <property type="entry name" value="Bax_inhibitor_1-related"/>
</dbReference>
<evidence type="ECO:0000256" key="2">
    <source>
        <dbReference type="ARBA" id="ARBA00022692"/>
    </source>
</evidence>
<evidence type="ECO:0008006" key="8">
    <source>
        <dbReference type="Google" id="ProtNLM"/>
    </source>
</evidence>
<feature type="transmembrane region" description="Helical" evidence="5">
    <location>
        <begin position="112"/>
        <end position="134"/>
    </location>
</feature>
<keyword evidence="3 5" id="KW-1133">Transmembrane helix</keyword>
<feature type="transmembrane region" description="Helical" evidence="5">
    <location>
        <begin position="195"/>
        <end position="216"/>
    </location>
</feature>
<dbReference type="AlphaFoldDB" id="A0A7S2UZ05"/>
<evidence type="ECO:0000256" key="3">
    <source>
        <dbReference type="ARBA" id="ARBA00022989"/>
    </source>
</evidence>
<gene>
    <name evidence="7" type="ORF">FJAP1339_LOCUS4259</name>
</gene>
<evidence type="ECO:0000256" key="1">
    <source>
        <dbReference type="ARBA" id="ARBA00004141"/>
    </source>
</evidence>
<keyword evidence="4 5" id="KW-0472">Membrane</keyword>
<comment type="subcellular location">
    <subcellularLocation>
        <location evidence="1">Membrane</location>
        <topology evidence="1">Multi-pass membrane protein</topology>
    </subcellularLocation>
</comment>
<keyword evidence="2 5" id="KW-0812">Transmembrane</keyword>
<accession>A0A7S2UZ05</accession>
<feature type="compositionally biased region" description="Basic and acidic residues" evidence="6">
    <location>
        <begin position="26"/>
        <end position="36"/>
    </location>
</feature>
<feature type="region of interest" description="Disordered" evidence="6">
    <location>
        <begin position="1"/>
        <end position="36"/>
    </location>
</feature>
<dbReference type="PANTHER" id="PTHR23291">
    <property type="entry name" value="BAX INHIBITOR-RELATED"/>
    <property type="match status" value="1"/>
</dbReference>
<feature type="transmembrane region" description="Helical" evidence="5">
    <location>
        <begin position="140"/>
        <end position="159"/>
    </location>
</feature>
<dbReference type="EMBL" id="HBHR01008814">
    <property type="protein sequence ID" value="CAD9861737.1"/>
    <property type="molecule type" value="Transcribed_RNA"/>
</dbReference>
<organism evidence="7">
    <name type="scientific">Fibrocapsa japonica</name>
    <dbReference type="NCBI Taxonomy" id="94617"/>
    <lineage>
        <taxon>Eukaryota</taxon>
        <taxon>Sar</taxon>
        <taxon>Stramenopiles</taxon>
        <taxon>Ochrophyta</taxon>
        <taxon>Raphidophyceae</taxon>
        <taxon>Chattonellales</taxon>
        <taxon>Chattonellaceae</taxon>
        <taxon>Fibrocapsa</taxon>
    </lineage>
</organism>
<evidence type="ECO:0000256" key="5">
    <source>
        <dbReference type="RuleBase" id="RU004379"/>
    </source>
</evidence>
<protein>
    <recommendedName>
        <fullName evidence="8">Transmembrane BAX inhibitor motif-containing protein 4</fullName>
    </recommendedName>
</protein>
<reference evidence="7" key="1">
    <citation type="submission" date="2021-01" db="EMBL/GenBank/DDBJ databases">
        <authorList>
            <person name="Corre E."/>
            <person name="Pelletier E."/>
            <person name="Niang G."/>
            <person name="Scheremetjew M."/>
            <person name="Finn R."/>
            <person name="Kale V."/>
            <person name="Holt S."/>
            <person name="Cochrane G."/>
            <person name="Meng A."/>
            <person name="Brown T."/>
            <person name="Cohen L."/>
        </authorList>
    </citation>
    <scope>NUCLEOTIDE SEQUENCE</scope>
    <source>
        <strain evidence="7">CCMP1661</strain>
    </source>
</reference>
<evidence type="ECO:0000256" key="6">
    <source>
        <dbReference type="SAM" id="MobiDB-lite"/>
    </source>
</evidence>
<dbReference type="GO" id="GO:0016020">
    <property type="term" value="C:membrane"/>
    <property type="evidence" value="ECO:0007669"/>
    <property type="project" value="UniProtKB-SubCell"/>
</dbReference>
<evidence type="ECO:0000256" key="4">
    <source>
        <dbReference type="ARBA" id="ARBA00023136"/>
    </source>
</evidence>
<name>A0A7S2UZ05_9STRA</name>